<accession>A0A2X0KLA9</accession>
<dbReference type="AlphaFoldDB" id="A0A2X0KLA9"/>
<dbReference type="EMBL" id="QKYN01000007">
    <property type="protein sequence ID" value="RAG87450.1"/>
    <property type="molecule type" value="Genomic_DNA"/>
</dbReference>
<sequence length="122" mass="13039">MRIQITAVEPRGAHTWVVFVTDVGEGCGWWRSSGPPVLGGQWHAELEFPDPVHEFFVCDTAAPASLALGGDLMTVTAHVVAVDDNVTTLSLGGDVVLLEMAARPGDCVTFAARAIDVYPYEL</sequence>
<name>A0A2X0KLA9_9ACTN</name>
<reference evidence="1 2" key="1">
    <citation type="submission" date="2018-06" db="EMBL/GenBank/DDBJ databases">
        <title>Streptacidiphilus pinicola sp. nov., isolated from pine grove soil.</title>
        <authorList>
            <person name="Roh S.G."/>
            <person name="Park S."/>
            <person name="Kim M.-K."/>
            <person name="Yun B.-R."/>
            <person name="Park J."/>
            <person name="Kim M.J."/>
            <person name="Kim Y.S."/>
            <person name="Kim S.B."/>
        </authorList>
    </citation>
    <scope>NUCLEOTIDE SEQUENCE [LARGE SCALE GENOMIC DNA]</scope>
    <source>
        <strain evidence="1 2">MMS16-CNU450</strain>
    </source>
</reference>
<gene>
    <name evidence="1" type="ORF">DN069_01025</name>
</gene>
<evidence type="ECO:0000313" key="1">
    <source>
        <dbReference type="EMBL" id="RAG87450.1"/>
    </source>
</evidence>
<dbReference type="Proteomes" id="UP000248889">
    <property type="component" value="Unassembled WGS sequence"/>
</dbReference>
<evidence type="ECO:0000313" key="2">
    <source>
        <dbReference type="Proteomes" id="UP000248889"/>
    </source>
</evidence>
<dbReference type="OrthoDB" id="9955670at2"/>
<comment type="caution">
    <text evidence="1">The sequence shown here is derived from an EMBL/GenBank/DDBJ whole genome shotgun (WGS) entry which is preliminary data.</text>
</comment>
<keyword evidence="2" id="KW-1185">Reference proteome</keyword>
<organism evidence="1 2">
    <name type="scientific">Streptacidiphilus pinicola</name>
    <dbReference type="NCBI Taxonomy" id="2219663"/>
    <lineage>
        <taxon>Bacteria</taxon>
        <taxon>Bacillati</taxon>
        <taxon>Actinomycetota</taxon>
        <taxon>Actinomycetes</taxon>
        <taxon>Kitasatosporales</taxon>
        <taxon>Streptomycetaceae</taxon>
        <taxon>Streptacidiphilus</taxon>
    </lineage>
</organism>
<proteinExistence type="predicted"/>
<dbReference type="RefSeq" id="WP_111498761.1">
    <property type="nucleotide sequence ID" value="NZ_QKYN01000007.1"/>
</dbReference>
<protein>
    <submittedName>
        <fullName evidence="1">Uncharacterized protein</fullName>
    </submittedName>
</protein>